<dbReference type="AlphaFoldDB" id="A0A6J5Z363"/>
<reference evidence="3" key="1">
    <citation type="submission" date="2020-05" db="EMBL/GenBank/DDBJ databases">
        <authorList>
            <person name="Chiriac C."/>
            <person name="Salcher M."/>
            <person name="Ghai R."/>
            <person name="Kavagutti S V."/>
        </authorList>
    </citation>
    <scope>NUCLEOTIDE SEQUENCE</scope>
</reference>
<dbReference type="InterPro" id="IPR000424">
    <property type="entry name" value="Primosome_PriB/ssb"/>
</dbReference>
<proteinExistence type="inferred from homology"/>
<dbReference type="EMBL" id="CAFBPX010000058">
    <property type="protein sequence ID" value="CAB5032239.1"/>
    <property type="molecule type" value="Genomic_DNA"/>
</dbReference>
<dbReference type="GO" id="GO:0003697">
    <property type="term" value="F:single-stranded DNA binding"/>
    <property type="evidence" value="ECO:0007669"/>
    <property type="project" value="InterPro"/>
</dbReference>
<dbReference type="NCBIfam" id="TIGR00621">
    <property type="entry name" value="ssb"/>
    <property type="match status" value="1"/>
</dbReference>
<evidence type="ECO:0000256" key="1">
    <source>
        <dbReference type="ARBA" id="ARBA00023125"/>
    </source>
</evidence>
<dbReference type="GO" id="GO:0006260">
    <property type="term" value="P:DNA replication"/>
    <property type="evidence" value="ECO:0007669"/>
    <property type="project" value="InterPro"/>
</dbReference>
<name>A0A6J5Z363_9ZZZZ</name>
<dbReference type="SUPFAM" id="SSF50249">
    <property type="entry name" value="Nucleic acid-binding proteins"/>
    <property type="match status" value="1"/>
</dbReference>
<dbReference type="InterPro" id="IPR012340">
    <property type="entry name" value="NA-bd_OB-fold"/>
</dbReference>
<evidence type="ECO:0000313" key="4">
    <source>
        <dbReference type="EMBL" id="CAB5032239.1"/>
    </source>
</evidence>
<protein>
    <submittedName>
        <fullName evidence="3">Unannotated protein</fullName>
    </submittedName>
</protein>
<gene>
    <name evidence="3" type="ORF">UFOPK3522_00110</name>
    <name evidence="4" type="ORF">UFOPK4175_00455</name>
</gene>
<dbReference type="PANTHER" id="PTHR10302:SF27">
    <property type="entry name" value="SINGLE-STRANDED DNA-BINDING PROTEIN"/>
    <property type="match status" value="1"/>
</dbReference>
<dbReference type="GO" id="GO:0009295">
    <property type="term" value="C:nucleoid"/>
    <property type="evidence" value="ECO:0007669"/>
    <property type="project" value="TreeGrafter"/>
</dbReference>
<dbReference type="PANTHER" id="PTHR10302">
    <property type="entry name" value="SINGLE-STRANDED DNA-BINDING PROTEIN"/>
    <property type="match status" value="1"/>
</dbReference>
<organism evidence="3">
    <name type="scientific">freshwater metagenome</name>
    <dbReference type="NCBI Taxonomy" id="449393"/>
    <lineage>
        <taxon>unclassified sequences</taxon>
        <taxon>metagenomes</taxon>
        <taxon>ecological metagenomes</taxon>
    </lineage>
</organism>
<evidence type="ECO:0000256" key="2">
    <source>
        <dbReference type="SAM" id="MobiDB-lite"/>
    </source>
</evidence>
<dbReference type="Gene3D" id="2.40.50.140">
    <property type="entry name" value="Nucleic acid-binding proteins"/>
    <property type="match status" value="1"/>
</dbReference>
<feature type="region of interest" description="Disordered" evidence="2">
    <location>
        <begin position="114"/>
        <end position="155"/>
    </location>
</feature>
<dbReference type="CDD" id="cd04496">
    <property type="entry name" value="SSB_OBF"/>
    <property type="match status" value="1"/>
</dbReference>
<dbReference type="HAMAP" id="MF_00984">
    <property type="entry name" value="SSB"/>
    <property type="match status" value="1"/>
</dbReference>
<keyword evidence="1" id="KW-0238">DNA-binding</keyword>
<feature type="compositionally biased region" description="Low complexity" evidence="2">
    <location>
        <begin position="138"/>
        <end position="148"/>
    </location>
</feature>
<dbReference type="EMBL" id="CAESAO010000005">
    <property type="protein sequence ID" value="CAB4334919.1"/>
    <property type="molecule type" value="Genomic_DNA"/>
</dbReference>
<sequence>MAASNINRVIITGNLTSDPELRALPSGNSVCKLRVACNTRRKDGASGEWVDKPNYFDVTVWGAQGENCAKYLAKGRGVAVDGRLEWREWETPEGNKRQAVDIIADSVQFLSGPRDDAAGGQGGFTPASDVPTDTSDFAAAPAGAPAAAAEDDIPF</sequence>
<evidence type="ECO:0000313" key="3">
    <source>
        <dbReference type="EMBL" id="CAB4334919.1"/>
    </source>
</evidence>
<dbReference type="Pfam" id="PF00436">
    <property type="entry name" value="SSB"/>
    <property type="match status" value="1"/>
</dbReference>
<dbReference type="PROSITE" id="PS50935">
    <property type="entry name" value="SSB"/>
    <property type="match status" value="1"/>
</dbReference>
<dbReference type="InterPro" id="IPR011344">
    <property type="entry name" value="ssDNA-bd"/>
</dbReference>
<accession>A0A6J5Z363</accession>